<feature type="binding site" evidence="10">
    <location>
        <begin position="127"/>
        <end position="131"/>
    </location>
    <ligand>
        <name>NADP(+)</name>
        <dbReference type="ChEBI" id="CHEBI:58349"/>
    </ligand>
</feature>
<dbReference type="AlphaFoldDB" id="A0A1B7KWL4"/>
<comment type="caution">
    <text evidence="14">The sequence shown here is derived from an EMBL/GenBank/DDBJ whole genome shotgun (WGS) entry which is preliminary data.</text>
</comment>
<dbReference type="CDD" id="cd01065">
    <property type="entry name" value="NAD_bind_Shikimate_DH"/>
    <property type="match status" value="1"/>
</dbReference>
<dbReference type="GO" id="GO:0004764">
    <property type="term" value="F:shikimate 3-dehydrogenase (NADP+) activity"/>
    <property type="evidence" value="ECO:0007669"/>
    <property type="project" value="UniProtKB-UniRule"/>
</dbReference>
<comment type="catalytic activity">
    <reaction evidence="6 10">
        <text>shikimate + NADP(+) = 3-dehydroshikimate + NADPH + H(+)</text>
        <dbReference type="Rhea" id="RHEA:17737"/>
        <dbReference type="ChEBI" id="CHEBI:15378"/>
        <dbReference type="ChEBI" id="CHEBI:16630"/>
        <dbReference type="ChEBI" id="CHEBI:36208"/>
        <dbReference type="ChEBI" id="CHEBI:57783"/>
        <dbReference type="ChEBI" id="CHEBI:58349"/>
        <dbReference type="EC" id="1.1.1.25"/>
    </reaction>
</comment>
<keyword evidence="2 10" id="KW-0028">Amino-acid biosynthesis</keyword>
<name>A0A1B7KWL4_PARTM</name>
<dbReference type="InterPro" id="IPR036291">
    <property type="entry name" value="NAD(P)-bd_dom_sf"/>
</dbReference>
<sequence length="277" mass="30756">MEKLYALFGCPVHHSLSPLMHNDAFQNMNIAARYHAFHVEPKHLKDAISGVKALGISGLNVTIPHKTAVIPLLDDVDTAARRIGAVNTIVNENGRLIGYNTDGPGYVRALEEEVNIDIKEKRILMIGAGGAARGIYFSLVDRGVKQIDICNRTVSKAKQLIDECDAAVSSTAYSLNEAEERLGDYDILINTTSVGMYPHMEEMPISLANMKEGTVVSDIIYNPLETKWLKEARKRNAIVQNGVGMFVYQGALAFEKWTGVFPDVERMKKIVIEQLRR</sequence>
<proteinExistence type="inferred from homology"/>
<dbReference type="GO" id="GO:0030266">
    <property type="term" value="F:quinate 3-dehydrogenase (NAD+) activity"/>
    <property type="evidence" value="ECO:0007669"/>
    <property type="project" value="UniProtKB-EC"/>
</dbReference>
<dbReference type="InterPro" id="IPR041121">
    <property type="entry name" value="SDH_C"/>
</dbReference>
<feature type="binding site" evidence="10">
    <location>
        <position position="87"/>
    </location>
    <ligand>
        <name>shikimate</name>
        <dbReference type="ChEBI" id="CHEBI:36208"/>
    </ligand>
</feature>
<dbReference type="GO" id="GO:0050661">
    <property type="term" value="F:NADP binding"/>
    <property type="evidence" value="ECO:0007669"/>
    <property type="project" value="InterPro"/>
</dbReference>
<feature type="domain" description="SDH C-terminal" evidence="13">
    <location>
        <begin position="242"/>
        <end position="271"/>
    </location>
</feature>
<dbReference type="GO" id="GO:0009423">
    <property type="term" value="P:chorismate biosynthetic process"/>
    <property type="evidence" value="ECO:0007669"/>
    <property type="project" value="UniProtKB-UniRule"/>
</dbReference>
<dbReference type="GO" id="GO:0019632">
    <property type="term" value="P:shikimate metabolic process"/>
    <property type="evidence" value="ECO:0007669"/>
    <property type="project" value="InterPro"/>
</dbReference>
<dbReference type="HAMAP" id="MF_00222">
    <property type="entry name" value="Shikimate_DH_AroE"/>
    <property type="match status" value="1"/>
</dbReference>
<feature type="binding site" evidence="10">
    <location>
        <position position="219"/>
    </location>
    <ligand>
        <name>NADP(+)</name>
        <dbReference type="ChEBI" id="CHEBI:58349"/>
    </ligand>
</feature>
<comment type="caution">
    <text evidence="10">Lacks conserved residue(s) required for the propagation of feature annotation.</text>
</comment>
<dbReference type="GO" id="GO:0008652">
    <property type="term" value="P:amino acid biosynthetic process"/>
    <property type="evidence" value="ECO:0007669"/>
    <property type="project" value="UniProtKB-KW"/>
</dbReference>
<dbReference type="UniPathway" id="UPA00053">
    <property type="reaction ID" value="UER00087"/>
</dbReference>
<feature type="domain" description="Shikimate dehydrogenase substrate binding N-terminal" evidence="12">
    <location>
        <begin position="7"/>
        <end position="89"/>
    </location>
</feature>
<feature type="binding site" evidence="10">
    <location>
        <position position="102"/>
    </location>
    <ligand>
        <name>shikimate</name>
        <dbReference type="ChEBI" id="CHEBI:36208"/>
    </ligand>
</feature>
<dbReference type="GO" id="GO:0009073">
    <property type="term" value="P:aromatic amino acid family biosynthetic process"/>
    <property type="evidence" value="ECO:0007669"/>
    <property type="project" value="UniProtKB-KW"/>
</dbReference>
<evidence type="ECO:0000256" key="5">
    <source>
        <dbReference type="ARBA" id="ARBA00023141"/>
    </source>
</evidence>
<dbReference type="PANTHER" id="PTHR21089:SF1">
    <property type="entry name" value="BIFUNCTIONAL 3-DEHYDROQUINATE DEHYDRATASE_SHIKIMATE DEHYDROGENASE, CHLOROPLASTIC"/>
    <property type="match status" value="1"/>
</dbReference>
<dbReference type="GO" id="GO:0052734">
    <property type="term" value="F:shikimate 3-dehydrogenase (NAD+) activity"/>
    <property type="evidence" value="ECO:0007669"/>
    <property type="project" value="RHEA"/>
</dbReference>
<comment type="pathway">
    <text evidence="9">Aromatic compound metabolism; 3,4-dihydroxybenzoate biosynthesis; 3-dehydroquinate from D-quinate (NAD(+) route).</text>
</comment>
<keyword evidence="5 10" id="KW-0057">Aromatic amino acid biosynthesis</keyword>
<feature type="binding site" evidence="10">
    <location>
        <begin position="151"/>
        <end position="156"/>
    </location>
    <ligand>
        <name>NADP(+)</name>
        <dbReference type="ChEBI" id="CHEBI:58349"/>
    </ligand>
</feature>
<dbReference type="InterPro" id="IPR013708">
    <property type="entry name" value="Shikimate_DH-bd_N"/>
</dbReference>
<dbReference type="OrthoDB" id="9792692at2"/>
<dbReference type="NCBIfam" id="NF001319">
    <property type="entry name" value="PRK00258.3-3"/>
    <property type="match status" value="1"/>
</dbReference>
<comment type="subunit">
    <text evidence="10">Homodimer.</text>
</comment>
<organism evidence="14 15">
    <name type="scientific">Parageobacillus thermoglucosidasius</name>
    <name type="common">Geobacillus thermoglucosidasius</name>
    <dbReference type="NCBI Taxonomy" id="1426"/>
    <lineage>
        <taxon>Bacteria</taxon>
        <taxon>Bacillati</taxon>
        <taxon>Bacillota</taxon>
        <taxon>Bacilli</taxon>
        <taxon>Bacillales</taxon>
        <taxon>Anoxybacillaceae</taxon>
        <taxon>Parageobacillus</taxon>
    </lineage>
</organism>
<dbReference type="FunFam" id="3.40.50.10860:FF:000004">
    <property type="entry name" value="Quinate/shikimate dehydrogenase"/>
    <property type="match status" value="1"/>
</dbReference>
<dbReference type="GO" id="GO:0005829">
    <property type="term" value="C:cytosol"/>
    <property type="evidence" value="ECO:0007669"/>
    <property type="project" value="TreeGrafter"/>
</dbReference>
<comment type="similarity">
    <text evidence="10">Belongs to the shikimate dehydrogenase family.</text>
</comment>
<dbReference type="InterPro" id="IPR022893">
    <property type="entry name" value="Shikimate_DH_fam"/>
</dbReference>
<dbReference type="InterPro" id="IPR046346">
    <property type="entry name" value="Aminoacid_DH-like_N_sf"/>
</dbReference>
<feature type="binding site" evidence="10">
    <location>
        <begin position="15"/>
        <end position="17"/>
    </location>
    <ligand>
        <name>shikimate</name>
        <dbReference type="ChEBI" id="CHEBI:36208"/>
    </ligand>
</feature>
<evidence type="ECO:0000256" key="4">
    <source>
        <dbReference type="ARBA" id="ARBA00023002"/>
    </source>
</evidence>
<dbReference type="FunFam" id="3.40.50.720:FF:000086">
    <property type="entry name" value="Quinate/shikimate dehydrogenase"/>
    <property type="match status" value="1"/>
</dbReference>
<evidence type="ECO:0000313" key="14">
    <source>
        <dbReference type="EMBL" id="OAT74446.1"/>
    </source>
</evidence>
<dbReference type="Pfam" id="PF01488">
    <property type="entry name" value="Shikimate_DH"/>
    <property type="match status" value="1"/>
</dbReference>
<evidence type="ECO:0000256" key="9">
    <source>
        <dbReference type="ARBA" id="ARBA00060613"/>
    </source>
</evidence>
<evidence type="ECO:0000259" key="12">
    <source>
        <dbReference type="Pfam" id="PF08501"/>
    </source>
</evidence>
<dbReference type="NCBIfam" id="TIGR00507">
    <property type="entry name" value="aroE"/>
    <property type="match status" value="1"/>
</dbReference>
<dbReference type="InterPro" id="IPR006151">
    <property type="entry name" value="Shikm_DH/Glu-tRNA_Rdtase"/>
</dbReference>
<evidence type="ECO:0000259" key="11">
    <source>
        <dbReference type="Pfam" id="PF01488"/>
    </source>
</evidence>
<feature type="binding site" evidence="10">
    <location>
        <position position="62"/>
    </location>
    <ligand>
        <name>shikimate</name>
        <dbReference type="ChEBI" id="CHEBI:36208"/>
    </ligand>
</feature>
<evidence type="ECO:0000256" key="3">
    <source>
        <dbReference type="ARBA" id="ARBA00022857"/>
    </source>
</evidence>
<keyword evidence="3 10" id="KW-0521">NADP</keyword>
<comment type="catalytic activity">
    <reaction evidence="8">
        <text>shikimate + NAD(+) = 3-dehydroshikimate + NADH + H(+)</text>
        <dbReference type="Rhea" id="RHEA:17741"/>
        <dbReference type="ChEBI" id="CHEBI:15378"/>
        <dbReference type="ChEBI" id="CHEBI:16630"/>
        <dbReference type="ChEBI" id="CHEBI:36208"/>
        <dbReference type="ChEBI" id="CHEBI:57540"/>
        <dbReference type="ChEBI" id="CHEBI:57945"/>
    </reaction>
</comment>
<protein>
    <recommendedName>
        <fullName evidence="10">Shikimate dehydrogenase (NADP(+))</fullName>
        <shortName evidence="10">SDH</shortName>
        <ecNumber evidence="10">1.1.1.25</ecNumber>
    </recommendedName>
</protein>
<dbReference type="SUPFAM" id="SSF53223">
    <property type="entry name" value="Aminoacid dehydrogenase-like, N-terminal domain"/>
    <property type="match status" value="1"/>
</dbReference>
<dbReference type="EC" id="1.1.1.25" evidence="10"/>
<feature type="domain" description="Quinate/shikimate 5-dehydrogenase/glutamyl-tRNA reductase" evidence="11">
    <location>
        <begin position="115"/>
        <end position="195"/>
    </location>
</feature>
<dbReference type="Proteomes" id="UP000078290">
    <property type="component" value="Unassembled WGS sequence"/>
</dbReference>
<feature type="binding site" evidence="10">
    <location>
        <position position="242"/>
    </location>
    <ligand>
        <name>NADP(+)</name>
        <dbReference type="ChEBI" id="CHEBI:58349"/>
    </ligand>
</feature>
<gene>
    <name evidence="10" type="primary">aroE</name>
    <name evidence="14" type="ORF">A7K69_01675</name>
</gene>
<dbReference type="Pfam" id="PF08501">
    <property type="entry name" value="Shikimate_dh_N"/>
    <property type="match status" value="1"/>
</dbReference>
<comment type="pathway">
    <text evidence="1 10">Metabolic intermediate biosynthesis; chorismate biosynthesis; chorismate from D-erythrose 4-phosphate and phosphoenolpyruvate: step 4/7.</text>
</comment>
<dbReference type="EMBL" id="LXMA01000001">
    <property type="protein sequence ID" value="OAT74446.1"/>
    <property type="molecule type" value="Genomic_DNA"/>
</dbReference>
<accession>A0A1B7KWL4</accession>
<evidence type="ECO:0000256" key="6">
    <source>
        <dbReference type="ARBA" id="ARBA00049442"/>
    </source>
</evidence>
<comment type="catalytic activity">
    <reaction evidence="7">
        <text>L-quinate + NAD(+) = 3-dehydroquinate + NADH + H(+)</text>
        <dbReference type="Rhea" id="RHEA:22364"/>
        <dbReference type="ChEBI" id="CHEBI:15378"/>
        <dbReference type="ChEBI" id="CHEBI:29751"/>
        <dbReference type="ChEBI" id="CHEBI:32364"/>
        <dbReference type="ChEBI" id="CHEBI:57540"/>
        <dbReference type="ChEBI" id="CHEBI:57945"/>
        <dbReference type="EC" id="1.1.1.24"/>
    </reaction>
</comment>
<evidence type="ECO:0000259" key="13">
    <source>
        <dbReference type="Pfam" id="PF18317"/>
    </source>
</evidence>
<evidence type="ECO:0000313" key="15">
    <source>
        <dbReference type="Proteomes" id="UP000078290"/>
    </source>
</evidence>
<dbReference type="RefSeq" id="WP_064549761.1">
    <property type="nucleotide sequence ID" value="NZ_LXMA01000001.1"/>
</dbReference>
<feature type="binding site" evidence="10">
    <location>
        <position position="249"/>
    </location>
    <ligand>
        <name>shikimate</name>
        <dbReference type="ChEBI" id="CHEBI:36208"/>
    </ligand>
</feature>
<reference evidence="15" key="1">
    <citation type="submission" date="2016-05" db="EMBL/GenBank/DDBJ databases">
        <authorList>
            <person name="Wang W."/>
            <person name="Zhu L."/>
        </authorList>
    </citation>
    <scope>NUCLEOTIDE SEQUENCE [LARGE SCALE GENOMIC DNA]</scope>
    <source>
        <strain evidence="15">W-2</strain>
    </source>
</reference>
<dbReference type="PANTHER" id="PTHR21089">
    <property type="entry name" value="SHIKIMATE DEHYDROGENASE"/>
    <property type="match status" value="1"/>
</dbReference>
<dbReference type="SUPFAM" id="SSF51735">
    <property type="entry name" value="NAD(P)-binding Rossmann-fold domains"/>
    <property type="match status" value="1"/>
</dbReference>
<dbReference type="Gene3D" id="3.40.50.10860">
    <property type="entry name" value="Leucine Dehydrogenase, chain A, domain 1"/>
    <property type="match status" value="1"/>
</dbReference>
<feature type="active site" description="Proton acceptor" evidence="10">
    <location>
        <position position="66"/>
    </location>
</feature>
<keyword evidence="4 10" id="KW-0560">Oxidoreductase</keyword>
<dbReference type="Gene3D" id="3.40.50.720">
    <property type="entry name" value="NAD(P)-binding Rossmann-like Domain"/>
    <property type="match status" value="1"/>
</dbReference>
<comment type="function">
    <text evidence="10">Involved in the biosynthesis of the chorismate, which leads to the biosynthesis of aromatic amino acids. Catalyzes the reversible NADPH linked reduction of 3-dehydroshikimate (DHSA) to yield shikimate (SA).</text>
</comment>
<evidence type="ECO:0000256" key="10">
    <source>
        <dbReference type="HAMAP-Rule" id="MF_00222"/>
    </source>
</evidence>
<dbReference type="InterPro" id="IPR011342">
    <property type="entry name" value="Shikimate_DH"/>
</dbReference>
<evidence type="ECO:0000256" key="7">
    <source>
        <dbReference type="ARBA" id="ARBA00051639"/>
    </source>
</evidence>
<feature type="binding site" evidence="10">
    <location>
        <position position="221"/>
    </location>
    <ligand>
        <name>shikimate</name>
        <dbReference type="ChEBI" id="CHEBI:36208"/>
    </ligand>
</feature>
<dbReference type="Pfam" id="PF18317">
    <property type="entry name" value="SDH_C"/>
    <property type="match status" value="1"/>
</dbReference>
<evidence type="ECO:0000256" key="8">
    <source>
        <dbReference type="ARBA" id="ARBA00052329"/>
    </source>
</evidence>
<evidence type="ECO:0000256" key="1">
    <source>
        <dbReference type="ARBA" id="ARBA00004871"/>
    </source>
</evidence>
<evidence type="ECO:0000256" key="2">
    <source>
        <dbReference type="ARBA" id="ARBA00022605"/>
    </source>
</evidence>
<dbReference type="NCBIfam" id="NF001310">
    <property type="entry name" value="PRK00258.1-2"/>
    <property type="match status" value="1"/>
</dbReference>